<organism evidence="3">
    <name type="scientific">viral metagenome</name>
    <dbReference type="NCBI Taxonomy" id="1070528"/>
    <lineage>
        <taxon>unclassified sequences</taxon>
        <taxon>metagenomes</taxon>
        <taxon>organismal metagenomes</taxon>
    </lineage>
</organism>
<evidence type="ECO:0008006" key="4">
    <source>
        <dbReference type="Google" id="ProtNLM"/>
    </source>
</evidence>
<reference evidence="3" key="1">
    <citation type="journal article" date="2020" name="Nature">
        <title>Giant virus diversity and host interactions through global metagenomics.</title>
        <authorList>
            <person name="Schulz F."/>
            <person name="Roux S."/>
            <person name="Paez-Espino D."/>
            <person name="Jungbluth S."/>
            <person name="Walsh D.A."/>
            <person name="Denef V.J."/>
            <person name="McMahon K.D."/>
            <person name="Konstantinidis K.T."/>
            <person name="Eloe-Fadrosh E.A."/>
            <person name="Kyrpides N.C."/>
            <person name="Woyke T."/>
        </authorList>
    </citation>
    <scope>NUCLEOTIDE SEQUENCE</scope>
    <source>
        <strain evidence="3">GVMAG-M-3300023210-19</strain>
    </source>
</reference>
<dbReference type="AlphaFoldDB" id="A0A6C0IIP1"/>
<dbReference type="NCBIfam" id="NF033632">
    <property type="entry name" value="SLATT_4"/>
    <property type="match status" value="1"/>
</dbReference>
<keyword evidence="2" id="KW-0812">Transmembrane</keyword>
<protein>
    <recommendedName>
        <fullName evidence="4">SMODS and SLOG-associating 2TM effector domain-containing protein</fullName>
    </recommendedName>
</protein>
<feature type="region of interest" description="Disordered" evidence="1">
    <location>
        <begin position="1"/>
        <end position="22"/>
    </location>
</feature>
<dbReference type="EMBL" id="MN740199">
    <property type="protein sequence ID" value="QHT93014.1"/>
    <property type="molecule type" value="Genomic_DNA"/>
</dbReference>
<evidence type="ECO:0000256" key="2">
    <source>
        <dbReference type="SAM" id="Phobius"/>
    </source>
</evidence>
<feature type="compositionally biased region" description="Polar residues" evidence="1">
    <location>
        <begin position="12"/>
        <end position="22"/>
    </location>
</feature>
<name>A0A6C0IIP1_9ZZZZ</name>
<proteinExistence type="predicted"/>
<evidence type="ECO:0000313" key="3">
    <source>
        <dbReference type="EMBL" id="QHT93014.1"/>
    </source>
</evidence>
<feature type="compositionally biased region" description="Basic and acidic residues" evidence="1">
    <location>
        <begin position="1"/>
        <end position="11"/>
    </location>
</feature>
<evidence type="ECO:0000256" key="1">
    <source>
        <dbReference type="SAM" id="MobiDB-lite"/>
    </source>
</evidence>
<sequence length="337" mass="39146">MNPNEPNEHNESTNNVDQTDNNSIIESTIAPAEWSKENEHILIEWCDVAQCYKWLNLRAHTKYSYLHAWFTIPAITLSTITGTASFAQSSLPTPYRTYAPMLIGAVNIFIGILTTIQQYLKISELNEAHRVSMIAWDKFSRNIRIELAKRSGERVDAGQFLKICRNEYDRLMESSPIIPDKIVQEFNEKFRGKDGSAKRKHFDKIRKPDICSTIISVSELLEGDELDDSTDLLELADTKKNEMITQQTQKIDELTRFIESHKQEKADEIAEKKRLVDHESRKTQERLLKSKQAFDKINQYILDFKNMYDRDPIPDEIVNSVEVEEKYMKDFLVTYAV</sequence>
<keyword evidence="2" id="KW-1133">Transmembrane helix</keyword>
<feature type="transmembrane region" description="Helical" evidence="2">
    <location>
        <begin position="63"/>
        <end position="86"/>
    </location>
</feature>
<accession>A0A6C0IIP1</accession>
<keyword evidence="2" id="KW-0472">Membrane</keyword>
<feature type="transmembrane region" description="Helical" evidence="2">
    <location>
        <begin position="98"/>
        <end position="120"/>
    </location>
</feature>